<name>A0ABP7W8L2_9ACTN</name>
<dbReference type="EMBL" id="BAAAZG010000036">
    <property type="protein sequence ID" value="GAA4083668.1"/>
    <property type="molecule type" value="Genomic_DNA"/>
</dbReference>
<evidence type="ECO:0000313" key="2">
    <source>
        <dbReference type="Proteomes" id="UP001500683"/>
    </source>
</evidence>
<proteinExistence type="predicted"/>
<accession>A0ABP7W8L2</accession>
<sequence>MKFVLEVNMGEKAFDGNAAAELGRILRYWAGNLKHYALEPGAGSEIYDSAYRQVGQWAIVQEQGAS</sequence>
<evidence type="ECO:0000313" key="1">
    <source>
        <dbReference type="EMBL" id="GAA4083668.1"/>
    </source>
</evidence>
<gene>
    <name evidence="1" type="ORF">GCM10022214_49170</name>
</gene>
<reference evidence="2" key="1">
    <citation type="journal article" date="2019" name="Int. J. Syst. Evol. Microbiol.">
        <title>The Global Catalogue of Microorganisms (GCM) 10K type strain sequencing project: providing services to taxonomists for standard genome sequencing and annotation.</title>
        <authorList>
            <consortium name="The Broad Institute Genomics Platform"/>
            <consortium name="The Broad Institute Genome Sequencing Center for Infectious Disease"/>
            <person name="Wu L."/>
            <person name="Ma J."/>
        </authorList>
    </citation>
    <scope>NUCLEOTIDE SEQUENCE [LARGE SCALE GENOMIC DNA]</scope>
    <source>
        <strain evidence="2">JCM 16702</strain>
    </source>
</reference>
<keyword evidence="2" id="KW-1185">Reference proteome</keyword>
<dbReference type="Proteomes" id="UP001500683">
    <property type="component" value="Unassembled WGS sequence"/>
</dbReference>
<comment type="caution">
    <text evidence="1">The sequence shown here is derived from an EMBL/GenBank/DDBJ whole genome shotgun (WGS) entry which is preliminary data.</text>
</comment>
<dbReference type="RefSeq" id="WP_344951883.1">
    <property type="nucleotide sequence ID" value="NZ_BAAAZG010000036.1"/>
</dbReference>
<organism evidence="1 2">
    <name type="scientific">Actinomadura miaoliensis</name>
    <dbReference type="NCBI Taxonomy" id="430685"/>
    <lineage>
        <taxon>Bacteria</taxon>
        <taxon>Bacillati</taxon>
        <taxon>Actinomycetota</taxon>
        <taxon>Actinomycetes</taxon>
        <taxon>Streptosporangiales</taxon>
        <taxon>Thermomonosporaceae</taxon>
        <taxon>Actinomadura</taxon>
    </lineage>
</organism>
<protein>
    <submittedName>
        <fullName evidence="1">Uncharacterized protein</fullName>
    </submittedName>
</protein>